<name>C6WGD2_ACTMD</name>
<gene>
    <name evidence="3" type="ordered locus">Amir_6089</name>
</gene>
<proteinExistence type="predicted"/>
<evidence type="ECO:0008006" key="5">
    <source>
        <dbReference type="Google" id="ProtNLM"/>
    </source>
</evidence>
<evidence type="ECO:0000256" key="2">
    <source>
        <dbReference type="SAM" id="SignalP"/>
    </source>
</evidence>
<protein>
    <recommendedName>
        <fullName evidence="5">DUF3558 domain-containing protein</fullName>
    </recommendedName>
</protein>
<organism evidence="3 4">
    <name type="scientific">Actinosynnema mirum (strain ATCC 29888 / DSM 43827 / JCM 3225 / NBRC 14064 / NCIMB 13271 / NRRL B-12336 / IMRU 3971 / 101)</name>
    <dbReference type="NCBI Taxonomy" id="446462"/>
    <lineage>
        <taxon>Bacteria</taxon>
        <taxon>Bacillati</taxon>
        <taxon>Actinomycetota</taxon>
        <taxon>Actinomycetes</taxon>
        <taxon>Pseudonocardiales</taxon>
        <taxon>Pseudonocardiaceae</taxon>
        <taxon>Actinosynnema</taxon>
    </lineage>
</organism>
<dbReference type="HOGENOM" id="CLU_125475_0_0_11"/>
<evidence type="ECO:0000256" key="1">
    <source>
        <dbReference type="SAM" id="MobiDB-lite"/>
    </source>
</evidence>
<dbReference type="STRING" id="446462.Amir_6089"/>
<accession>C6WGD2</accession>
<dbReference type="AlphaFoldDB" id="C6WGD2"/>
<feature type="signal peptide" evidence="2">
    <location>
        <begin position="1"/>
        <end position="17"/>
    </location>
</feature>
<dbReference type="Proteomes" id="UP000002213">
    <property type="component" value="Chromosome"/>
</dbReference>
<dbReference type="PROSITE" id="PS51257">
    <property type="entry name" value="PROKAR_LIPOPROTEIN"/>
    <property type="match status" value="1"/>
</dbReference>
<evidence type="ECO:0000313" key="3">
    <source>
        <dbReference type="EMBL" id="ACU39896.1"/>
    </source>
</evidence>
<feature type="compositionally biased region" description="Low complexity" evidence="1">
    <location>
        <begin position="33"/>
        <end position="46"/>
    </location>
</feature>
<reference evidence="3 4" key="1">
    <citation type="journal article" date="2009" name="Stand. Genomic Sci.">
        <title>Complete genome sequence of Actinosynnema mirum type strain (101).</title>
        <authorList>
            <person name="Land M."/>
            <person name="Lapidus A."/>
            <person name="Mayilraj S."/>
            <person name="Chen F."/>
            <person name="Copeland A."/>
            <person name="Del Rio T.G."/>
            <person name="Nolan M."/>
            <person name="Lucas S."/>
            <person name="Tice H."/>
            <person name="Cheng J.F."/>
            <person name="Chertkov O."/>
            <person name="Bruce D."/>
            <person name="Goodwin L."/>
            <person name="Pitluck S."/>
            <person name="Rohde M."/>
            <person name="Goker M."/>
            <person name="Pati A."/>
            <person name="Ivanova N."/>
            <person name="Mavromatis K."/>
            <person name="Chen A."/>
            <person name="Palaniappan K."/>
            <person name="Hauser L."/>
            <person name="Chang Y.J."/>
            <person name="Jeffries C.C."/>
            <person name="Brettin T."/>
            <person name="Detter J.C."/>
            <person name="Han C."/>
            <person name="Chain P."/>
            <person name="Tindall B.J."/>
            <person name="Bristow J."/>
            <person name="Eisen J.A."/>
            <person name="Markowitz V."/>
            <person name="Hugenholtz P."/>
            <person name="Kyrpides N.C."/>
            <person name="Klenk H.P."/>
        </authorList>
    </citation>
    <scope>NUCLEOTIDE SEQUENCE [LARGE SCALE GENOMIC DNA]</scope>
    <source>
        <strain evidence="4">ATCC 29888 / DSM 43827 / JCM 3225 / NBRC 14064 / NCIMB 13271 / NRRL B-12336 / IMRU 3971 / 101</strain>
    </source>
</reference>
<feature type="region of interest" description="Disordered" evidence="1">
    <location>
        <begin position="22"/>
        <end position="47"/>
    </location>
</feature>
<dbReference type="KEGG" id="ami:Amir_6089"/>
<keyword evidence="2" id="KW-0732">Signal</keyword>
<feature type="chain" id="PRO_5038542177" description="DUF3558 domain-containing protein" evidence="2">
    <location>
        <begin position="18"/>
        <end position="173"/>
    </location>
</feature>
<keyword evidence="4" id="KW-1185">Reference proteome</keyword>
<sequence>MHRAALSALLLSVVVLSGCSTVEPGSPSAAGTSRPVSSGASSTSSSPEALPDACALLEKVASEFSVTNVEKSSDGEDCKGDLPEVRSVMIQIYPDLGLAEHNPGSQGVVSDIDVNGRPGKLVEKALTKFDCAVVLELTKTSRVDIFTSASVTNDSCAVAQQIAKAIEPDLPRS</sequence>
<evidence type="ECO:0000313" key="4">
    <source>
        <dbReference type="Proteomes" id="UP000002213"/>
    </source>
</evidence>
<dbReference type="EMBL" id="CP001630">
    <property type="protein sequence ID" value="ACU39896.1"/>
    <property type="molecule type" value="Genomic_DNA"/>
</dbReference>